<dbReference type="PROSITE" id="PS51371">
    <property type="entry name" value="CBS"/>
    <property type="match status" value="2"/>
</dbReference>
<dbReference type="CDD" id="cd02205">
    <property type="entry name" value="CBS_pair_SF"/>
    <property type="match status" value="1"/>
</dbReference>
<dbReference type="SMART" id="SM00116">
    <property type="entry name" value="CBS"/>
    <property type="match status" value="2"/>
</dbReference>
<comment type="caution">
    <text evidence="4">The sequence shown here is derived from an EMBL/GenBank/DDBJ whole genome shotgun (WGS) entry which is preliminary data.</text>
</comment>
<dbReference type="AlphaFoldDB" id="A0A2U2B390"/>
<dbReference type="Gene3D" id="3.10.580.10">
    <property type="entry name" value="CBS-domain"/>
    <property type="match status" value="1"/>
</dbReference>
<keyword evidence="2" id="KW-0129">CBS domain</keyword>
<evidence type="ECO:0000256" key="2">
    <source>
        <dbReference type="PROSITE-ProRule" id="PRU00703"/>
    </source>
</evidence>
<protein>
    <recommendedName>
        <fullName evidence="3">CBS domain-containing protein</fullName>
    </recommendedName>
</protein>
<feature type="domain" description="CBS" evidence="3">
    <location>
        <begin position="91"/>
        <end position="150"/>
    </location>
</feature>
<dbReference type="InterPro" id="IPR000644">
    <property type="entry name" value="CBS_dom"/>
</dbReference>
<dbReference type="InterPro" id="IPR046342">
    <property type="entry name" value="CBS_dom_sf"/>
</dbReference>
<dbReference type="Proteomes" id="UP000244956">
    <property type="component" value="Unassembled WGS sequence"/>
</dbReference>
<feature type="domain" description="CBS" evidence="3">
    <location>
        <begin position="7"/>
        <end position="69"/>
    </location>
</feature>
<dbReference type="Pfam" id="PF00571">
    <property type="entry name" value="CBS"/>
    <property type="match status" value="2"/>
</dbReference>
<keyword evidence="1" id="KW-0677">Repeat</keyword>
<dbReference type="RefSeq" id="WP_109266313.1">
    <property type="nucleotide sequence ID" value="NZ_QEWP01000035.1"/>
</dbReference>
<name>A0A2U2B390_9BACT</name>
<proteinExistence type="predicted"/>
<dbReference type="EMBL" id="QEWP01000035">
    <property type="protein sequence ID" value="PWD97533.1"/>
    <property type="molecule type" value="Genomic_DNA"/>
</dbReference>
<gene>
    <name evidence="4" type="ORF">DDZ16_20315</name>
</gene>
<dbReference type="OrthoDB" id="1119899at2"/>
<evidence type="ECO:0000256" key="1">
    <source>
        <dbReference type="ARBA" id="ARBA00022737"/>
    </source>
</evidence>
<sequence>MKQVGDYTYRDISSINENSTLRRVIRTMKLHRASAVPVVDSLGEYKGCISEQDILNAAVPAYMKSMYDTSFMAGLDQITVNLAGMLDEKAMNFLDENYPFVSPGDSMSYAADLLYRAKGTILPVVDGKMLVGLITRIDVLAVALDEGQTD</sequence>
<dbReference type="SUPFAM" id="SSF54631">
    <property type="entry name" value="CBS-domain pair"/>
    <property type="match status" value="1"/>
</dbReference>
<evidence type="ECO:0000313" key="5">
    <source>
        <dbReference type="Proteomes" id="UP000244956"/>
    </source>
</evidence>
<evidence type="ECO:0000313" key="4">
    <source>
        <dbReference type="EMBL" id="PWD97533.1"/>
    </source>
</evidence>
<dbReference type="InterPro" id="IPR051462">
    <property type="entry name" value="CBS_domain-containing"/>
</dbReference>
<dbReference type="PANTHER" id="PTHR48108">
    <property type="entry name" value="CBS DOMAIN-CONTAINING PROTEIN CBSX2, CHLOROPLASTIC"/>
    <property type="match status" value="1"/>
</dbReference>
<dbReference type="PANTHER" id="PTHR48108:SF26">
    <property type="entry name" value="CBS DOMAIN-CONTAINING PROTEIN DDB_G0289609"/>
    <property type="match status" value="1"/>
</dbReference>
<reference evidence="4 5" key="1">
    <citation type="submission" date="2018-05" db="EMBL/GenBank/DDBJ databases">
        <title>Marinilabilia rubrum sp. nov., isolated from saltern sediment.</title>
        <authorList>
            <person name="Zhang R."/>
        </authorList>
    </citation>
    <scope>NUCLEOTIDE SEQUENCE [LARGE SCALE GENOMIC DNA]</scope>
    <source>
        <strain evidence="4 5">WTE16</strain>
    </source>
</reference>
<organism evidence="4 5">
    <name type="scientific">Marinilabilia rubra</name>
    <dbReference type="NCBI Taxonomy" id="2162893"/>
    <lineage>
        <taxon>Bacteria</taxon>
        <taxon>Pseudomonadati</taxon>
        <taxon>Bacteroidota</taxon>
        <taxon>Bacteroidia</taxon>
        <taxon>Marinilabiliales</taxon>
        <taxon>Marinilabiliaceae</taxon>
        <taxon>Marinilabilia</taxon>
    </lineage>
</organism>
<keyword evidence="5" id="KW-1185">Reference proteome</keyword>
<accession>A0A2U2B390</accession>
<evidence type="ECO:0000259" key="3">
    <source>
        <dbReference type="PROSITE" id="PS51371"/>
    </source>
</evidence>